<evidence type="ECO:0000256" key="1">
    <source>
        <dbReference type="SAM" id="MobiDB-lite"/>
    </source>
</evidence>
<dbReference type="PANTHER" id="PTHR36723:SF1">
    <property type="entry name" value="F22C12.19"/>
    <property type="match status" value="1"/>
</dbReference>
<feature type="compositionally biased region" description="Polar residues" evidence="1">
    <location>
        <begin position="204"/>
        <end position="217"/>
    </location>
</feature>
<gene>
    <name evidence="2" type="ORF">Cni_G02892</name>
</gene>
<sequence>MPLGIKGQVNGKRHNFGEPNMSVSLLSNHEGKALHRDSDRKLSNCSYSKRPRIDQPESCLKNAHVDDVSTIMQKNVDLIRSTSADKARMLKSRRGLDGKKNDRKNFRSGTKTRYDTFTSKAGFAGTDTMCGGNNLLGIHGLKSDLSDVAKHVDDLRLSELLDGSYRYSCINAEKGKKLPIAGENIFVSMRKAFSILPQTCSTDSNGNRKTTLSHMKPSSSSSKSNCNQNDKDCDRSSSTKYPNSDDDNLYQPKEVLKRIALPPAQDLDSLLFDLSLSSCKSTLPKETCHGASLPPFSWSSTHTGACKPIADTGKQISTKNTSQGRWLRIDNTSLLAGDNSDRFLDWEQLTFDNDEDPQPRNSVLRDIGISNVVLPMSSSIESNTRDNKVVEKESCLSVSHTFRRLSLMEEQTNNSQVSLDSDDKDSSLLRTCDSEANLKFQGKDPHLLDQVRYASQFSNTEFTQKDLHTPNKHCCSAVCCFFPCKDTGREYDQSSRNLSTLEMSKPDYSLCEMHAAEILIEMTRCCNTLKNQIEDGGRTKWSKTSLQKTVKTQKLVSSVEKSESLLFRTRHHDPVKAIGLPYWDKPSEKKNDLSYMRSAGRVPMKCSGRLESGVFPRKIEKERSISARPLHSVTVRSTSLIPPVTRENGCENQQKLRKTTLTTSTLGACIKDWSRGRNKQD</sequence>
<accession>A0AAQ3JTI7</accession>
<dbReference type="EMBL" id="CP136890">
    <property type="protein sequence ID" value="WOK94190.1"/>
    <property type="molecule type" value="Genomic_DNA"/>
</dbReference>
<evidence type="ECO:0000313" key="3">
    <source>
        <dbReference type="Proteomes" id="UP001327560"/>
    </source>
</evidence>
<reference evidence="2 3" key="1">
    <citation type="submission" date="2023-10" db="EMBL/GenBank/DDBJ databases">
        <title>Chromosome-scale genome assembly provides insights into flower coloration mechanisms of Canna indica.</title>
        <authorList>
            <person name="Li C."/>
        </authorList>
    </citation>
    <scope>NUCLEOTIDE SEQUENCE [LARGE SCALE GENOMIC DNA]</scope>
    <source>
        <tissue evidence="2">Flower</tissue>
    </source>
</reference>
<keyword evidence="3" id="KW-1185">Reference proteome</keyword>
<name>A0AAQ3JTI7_9LILI</name>
<dbReference type="PANTHER" id="PTHR36723">
    <property type="entry name" value="F22C12.19"/>
    <property type="match status" value="1"/>
</dbReference>
<protein>
    <submittedName>
        <fullName evidence="2">Uncharacterized protein</fullName>
    </submittedName>
</protein>
<proteinExistence type="predicted"/>
<evidence type="ECO:0000313" key="2">
    <source>
        <dbReference type="EMBL" id="WOK94190.1"/>
    </source>
</evidence>
<dbReference type="AlphaFoldDB" id="A0AAQ3JTI7"/>
<organism evidence="2 3">
    <name type="scientific">Canna indica</name>
    <name type="common">Indian-shot</name>
    <dbReference type="NCBI Taxonomy" id="4628"/>
    <lineage>
        <taxon>Eukaryota</taxon>
        <taxon>Viridiplantae</taxon>
        <taxon>Streptophyta</taxon>
        <taxon>Embryophyta</taxon>
        <taxon>Tracheophyta</taxon>
        <taxon>Spermatophyta</taxon>
        <taxon>Magnoliopsida</taxon>
        <taxon>Liliopsida</taxon>
        <taxon>Zingiberales</taxon>
        <taxon>Cannaceae</taxon>
        <taxon>Canna</taxon>
    </lineage>
</organism>
<dbReference type="Proteomes" id="UP001327560">
    <property type="component" value="Chromosome 1"/>
</dbReference>
<feature type="region of interest" description="Disordered" evidence="1">
    <location>
        <begin position="204"/>
        <end position="249"/>
    </location>
</feature>